<proteinExistence type="predicted"/>
<dbReference type="RefSeq" id="WP_201946952.1">
    <property type="nucleotide sequence ID" value="NZ_JAERRJ010000004.1"/>
</dbReference>
<keyword evidence="2" id="KW-1185">Reference proteome</keyword>
<evidence type="ECO:0000313" key="2">
    <source>
        <dbReference type="Proteomes" id="UP000602198"/>
    </source>
</evidence>
<reference evidence="1 2" key="1">
    <citation type="submission" date="2021-01" db="EMBL/GenBank/DDBJ databases">
        <title>WGS of actinomycetes isolated from Thailand.</title>
        <authorList>
            <person name="Thawai C."/>
        </authorList>
    </citation>
    <scope>NUCLEOTIDE SEQUENCE [LARGE SCALE GENOMIC DNA]</scope>
    <source>
        <strain evidence="1 2">LPG 2</strain>
    </source>
</reference>
<comment type="caution">
    <text evidence="1">The sequence shown here is derived from an EMBL/GenBank/DDBJ whole genome shotgun (WGS) entry which is preliminary data.</text>
</comment>
<organism evidence="1 2">
    <name type="scientific">Nocardia acididurans</name>
    <dbReference type="NCBI Taxonomy" id="2802282"/>
    <lineage>
        <taxon>Bacteria</taxon>
        <taxon>Bacillati</taxon>
        <taxon>Actinomycetota</taxon>
        <taxon>Actinomycetes</taxon>
        <taxon>Mycobacteriales</taxon>
        <taxon>Nocardiaceae</taxon>
        <taxon>Nocardia</taxon>
    </lineage>
</organism>
<evidence type="ECO:0000313" key="1">
    <source>
        <dbReference type="EMBL" id="MBL1075192.1"/>
    </source>
</evidence>
<sequence length="126" mass="13846">MSGSGAAPRLARVYDGRDAQGRPFAERAEVPPEALESVLVYLESAPVVLAARSFDTDEFAPGDRDVPLNFRTDGVWIWAGAVPHYLRKHALPPEPELLRHISEREFQIGEVGEDTLDLAVRVITGP</sequence>
<dbReference type="EMBL" id="JAERRJ010000004">
    <property type="protein sequence ID" value="MBL1075192.1"/>
    <property type="molecule type" value="Genomic_DNA"/>
</dbReference>
<dbReference type="Proteomes" id="UP000602198">
    <property type="component" value="Unassembled WGS sequence"/>
</dbReference>
<protein>
    <submittedName>
        <fullName evidence="1">Uncharacterized protein</fullName>
    </submittedName>
</protein>
<accession>A0ABS1M3G1</accession>
<name>A0ABS1M3G1_9NOCA</name>
<gene>
    <name evidence="1" type="ORF">JK358_12395</name>
</gene>